<organism evidence="1 2">
    <name type="scientific">Citrus sinensis</name>
    <name type="common">Sweet orange</name>
    <name type="synonym">Citrus aurantium var. sinensis</name>
    <dbReference type="NCBI Taxonomy" id="2711"/>
    <lineage>
        <taxon>Eukaryota</taxon>
        <taxon>Viridiplantae</taxon>
        <taxon>Streptophyta</taxon>
        <taxon>Embryophyta</taxon>
        <taxon>Tracheophyta</taxon>
        <taxon>Spermatophyta</taxon>
        <taxon>Magnoliopsida</taxon>
        <taxon>eudicotyledons</taxon>
        <taxon>Gunneridae</taxon>
        <taxon>Pentapetalae</taxon>
        <taxon>rosids</taxon>
        <taxon>malvids</taxon>
        <taxon>Sapindales</taxon>
        <taxon>Rutaceae</taxon>
        <taxon>Aurantioideae</taxon>
        <taxon>Citrus</taxon>
    </lineage>
</organism>
<evidence type="ECO:0000313" key="2">
    <source>
        <dbReference type="Proteomes" id="UP000829398"/>
    </source>
</evidence>
<keyword evidence="2" id="KW-1185">Reference proteome</keyword>
<proteinExistence type="predicted"/>
<accession>A0ACB8JV35</accession>
<protein>
    <submittedName>
        <fullName evidence="1">Uncharacterized protein</fullName>
    </submittedName>
</protein>
<dbReference type="Proteomes" id="UP000829398">
    <property type="component" value="Chromosome 6"/>
</dbReference>
<sequence length="187" mass="20204">MEDAVPEAESILHRQEEEIEQQEECSKRKETDAEGKDDEERKGGLLDHIIHNLVSPLSPRAGDVNQKKDEVFGSKDIGARSENEGSGSEEEVGNVNSGGGGLIKNVIPNFFRPSEQAQVTENEKKNEEVMVKRVEENEEVKKDDEGGGGGGGSIIGNIVSHLPTSLPGDVAPTTDEASILIHSIIHD</sequence>
<evidence type="ECO:0000313" key="1">
    <source>
        <dbReference type="EMBL" id="KAH9736719.1"/>
    </source>
</evidence>
<reference evidence="2" key="1">
    <citation type="journal article" date="2023" name="Hortic. Res.">
        <title>A chromosome-level phased genome enabling allele-level studies in sweet orange: a case study on citrus Huanglongbing tolerance.</title>
        <authorList>
            <person name="Wu B."/>
            <person name="Yu Q."/>
            <person name="Deng Z."/>
            <person name="Duan Y."/>
            <person name="Luo F."/>
            <person name="Gmitter F. Jr."/>
        </authorList>
    </citation>
    <scope>NUCLEOTIDE SEQUENCE [LARGE SCALE GENOMIC DNA]</scope>
    <source>
        <strain evidence="2">cv. Valencia</strain>
    </source>
</reference>
<comment type="caution">
    <text evidence="1">The sequence shown here is derived from an EMBL/GenBank/DDBJ whole genome shotgun (WGS) entry which is preliminary data.</text>
</comment>
<name>A0ACB8JV35_CITSI</name>
<gene>
    <name evidence="1" type="ORF">KPL71_018198</name>
</gene>
<dbReference type="EMBL" id="CM039175">
    <property type="protein sequence ID" value="KAH9736719.1"/>
    <property type="molecule type" value="Genomic_DNA"/>
</dbReference>